<dbReference type="GO" id="GO:0016757">
    <property type="term" value="F:glycosyltransferase activity"/>
    <property type="evidence" value="ECO:0007669"/>
    <property type="project" value="InterPro"/>
</dbReference>
<dbReference type="Pfam" id="PF00534">
    <property type="entry name" value="Glycos_transf_1"/>
    <property type="match status" value="1"/>
</dbReference>
<keyword evidence="4" id="KW-1185">Reference proteome</keyword>
<dbReference type="InterPro" id="IPR001296">
    <property type="entry name" value="Glyco_trans_1"/>
</dbReference>
<sequence>MYFKFDLNYIKRHYYKVAMVVANAVLPDSRVLKTASTITKMGYDLTLFGLNHTKQVKEIKGNPFRIILLPNPKFKFVEEKKWPINREEVDWDRFWDIYATYLASYMNSLHTTVLHTHDMPGIAIGGHVRSYLKDKNIFWIHDIHEYVKGLTELPEPITKYYFGVEKEFIHQADVLTCVSPSLAKLLKKEHSLDSEPKVILNSPRLSDMDNFSRLDLRSSINLPTDIKLLVYSGVVKAVRGVDTLVEALTYLNSYQIAIITNSKGDYIDQLKRKINHLSLSDKVSFRHYVPSMNVTTFLRTADIGIHPIWKYPNAAIALPNKLFEYMHSGTPIIVSDNPTMAEFVKKHDMGLVFDEKNPVSLASAIKLTSERLTRDPDWSDKIKSLAHNYCWEEQELILDEIYSTHLPLKSSVNNQFREPKKIKILQLPVAAAGQPNILSKAINNSKVATCKSLRISSHKFNYPVDISLDGFSGRKKDVEKLSEIAKQFDVFHYHVRPLMFTELQEAFPSCLDILLLRASQKKVFFHFRGSEIRMPSVFKDMNKYSYADKISNSFRQMYPEIAQNKFIEYINAICNKVFVVDPELQTYVPNSLIIPRAIDISDLRPVYNTPQQKLKILHAPSNQIFKGTDAVLNAIKKLEDEGRNIEFIKIDGLENDEAMKAYAEADVVIDQLLIGWYGVLTVEAMALGKAVIAYIRDDLKHFLPNPPPLAIANPDTIYDVLSDLETNRKKITELGKRARMFVEENHDAYKITQNLIYIYENFNEKIDIINSWEWLNFFPEDAFFNNERKSYKRKKIVIKKYKTKISHKPIFFLKWKERFGRSGLYLKRFFEVVNDEGWKIALKKVIKRISNMS</sequence>
<keyword evidence="1" id="KW-0808">Transferase</keyword>
<dbReference type="PANTHER" id="PTHR46401">
    <property type="entry name" value="GLYCOSYLTRANSFERASE WBBK-RELATED"/>
    <property type="match status" value="1"/>
</dbReference>
<dbReference type="GO" id="GO:0009103">
    <property type="term" value="P:lipopolysaccharide biosynthetic process"/>
    <property type="evidence" value="ECO:0007669"/>
    <property type="project" value="TreeGrafter"/>
</dbReference>
<protein>
    <recommendedName>
        <fullName evidence="2">Glycosyl transferase family 1 domain-containing protein</fullName>
    </recommendedName>
</protein>
<name>A0A0D2J014_9BACT</name>
<dbReference type="InParanoid" id="A0A0D2J014"/>
<dbReference type="Proteomes" id="UP000032233">
    <property type="component" value="Unassembled WGS sequence"/>
</dbReference>
<feature type="domain" description="Glycosyl transferase family 1" evidence="2">
    <location>
        <begin position="216"/>
        <end position="367"/>
    </location>
</feature>
<evidence type="ECO:0000259" key="2">
    <source>
        <dbReference type="Pfam" id="PF00534"/>
    </source>
</evidence>
<dbReference type="OrthoDB" id="5449954at2"/>
<evidence type="ECO:0000313" key="4">
    <source>
        <dbReference type="Proteomes" id="UP000032233"/>
    </source>
</evidence>
<dbReference type="Gene3D" id="3.40.50.2000">
    <property type="entry name" value="Glycogen Phosphorylase B"/>
    <property type="match status" value="3"/>
</dbReference>
<dbReference type="PANTHER" id="PTHR46401:SF2">
    <property type="entry name" value="GLYCOSYLTRANSFERASE WBBK-RELATED"/>
    <property type="match status" value="1"/>
</dbReference>
<dbReference type="AlphaFoldDB" id="A0A0D2J014"/>
<dbReference type="RefSeq" id="WP_044351989.1">
    <property type="nucleotide sequence ID" value="NZ_AZAC01000056.1"/>
</dbReference>
<accession>A0A0D2J014</accession>
<dbReference type="STRING" id="1429043.X474_24325"/>
<comment type="caution">
    <text evidence="3">The sequence shown here is derived from an EMBL/GenBank/DDBJ whole genome shotgun (WGS) entry which is preliminary data.</text>
</comment>
<organism evidence="3 4">
    <name type="scientific">Dethiosulfatarculus sandiegensis</name>
    <dbReference type="NCBI Taxonomy" id="1429043"/>
    <lineage>
        <taxon>Bacteria</taxon>
        <taxon>Pseudomonadati</taxon>
        <taxon>Thermodesulfobacteriota</taxon>
        <taxon>Desulfarculia</taxon>
        <taxon>Desulfarculales</taxon>
        <taxon>Desulfarculaceae</taxon>
        <taxon>Dethiosulfatarculus</taxon>
    </lineage>
</organism>
<dbReference type="EMBL" id="AZAC01000056">
    <property type="protein sequence ID" value="KIX11559.1"/>
    <property type="molecule type" value="Genomic_DNA"/>
</dbReference>
<dbReference type="SUPFAM" id="SSF53756">
    <property type="entry name" value="UDP-Glycosyltransferase/glycogen phosphorylase"/>
    <property type="match status" value="2"/>
</dbReference>
<evidence type="ECO:0000313" key="3">
    <source>
        <dbReference type="EMBL" id="KIX11559.1"/>
    </source>
</evidence>
<reference evidence="3 4" key="1">
    <citation type="submission" date="2013-11" db="EMBL/GenBank/DDBJ databases">
        <title>Metagenomic analysis of a methanogenic consortium involved in long chain n-alkane degradation.</title>
        <authorList>
            <person name="Davidova I.A."/>
            <person name="Callaghan A.V."/>
            <person name="Wawrik B."/>
            <person name="Pruitt S."/>
            <person name="Marks C."/>
            <person name="Duncan K.E."/>
            <person name="Suflita J.M."/>
        </authorList>
    </citation>
    <scope>NUCLEOTIDE SEQUENCE [LARGE SCALE GENOMIC DNA]</scope>
    <source>
        <strain evidence="3 4">SPR</strain>
    </source>
</reference>
<dbReference type="CDD" id="cd03801">
    <property type="entry name" value="GT4_PimA-like"/>
    <property type="match status" value="1"/>
</dbReference>
<gene>
    <name evidence="3" type="ORF">X474_24325</name>
</gene>
<proteinExistence type="predicted"/>
<evidence type="ECO:0000256" key="1">
    <source>
        <dbReference type="ARBA" id="ARBA00022679"/>
    </source>
</evidence>